<feature type="compositionally biased region" description="Polar residues" evidence="1">
    <location>
        <begin position="47"/>
        <end position="57"/>
    </location>
</feature>
<reference evidence="2 3" key="1">
    <citation type="journal article" date="2014" name="Int. J. Syst. Evol. Microbiol.">
        <title>Complete genome sequence of Corynebacterium casei LMG S-19264T (=DSM 44701T), isolated from a smear-ripened cheese.</title>
        <authorList>
            <consortium name="US DOE Joint Genome Institute (JGI-PGF)"/>
            <person name="Walter F."/>
            <person name="Albersmeier A."/>
            <person name="Kalinowski J."/>
            <person name="Ruckert C."/>
        </authorList>
    </citation>
    <scope>NUCLEOTIDE SEQUENCE [LARGE SCALE GENOMIC DNA]</scope>
    <source>
        <strain evidence="2 3">CGMCC 1.9161</strain>
    </source>
</reference>
<evidence type="ECO:0000313" key="2">
    <source>
        <dbReference type="EMBL" id="GGK49002.1"/>
    </source>
</evidence>
<dbReference type="EMBL" id="BMMF01000013">
    <property type="protein sequence ID" value="GGK49002.1"/>
    <property type="molecule type" value="Genomic_DNA"/>
</dbReference>
<protein>
    <submittedName>
        <fullName evidence="2">Uncharacterized protein</fullName>
    </submittedName>
</protein>
<accession>A0A917V8H7</accession>
<sequence>MLPALMALKQMGGSASNEELLGKGIKNEATSEDSTSQPQLDPRQTKLKSLSRGQRPI</sequence>
<name>A0A917V8H7_9HYPH</name>
<keyword evidence="3" id="KW-1185">Reference proteome</keyword>
<proteinExistence type="predicted"/>
<organism evidence="2 3">
    <name type="scientific">Salinarimonas ramus</name>
    <dbReference type="NCBI Taxonomy" id="690164"/>
    <lineage>
        <taxon>Bacteria</taxon>
        <taxon>Pseudomonadati</taxon>
        <taxon>Pseudomonadota</taxon>
        <taxon>Alphaproteobacteria</taxon>
        <taxon>Hyphomicrobiales</taxon>
        <taxon>Salinarimonadaceae</taxon>
        <taxon>Salinarimonas</taxon>
    </lineage>
</organism>
<evidence type="ECO:0000256" key="1">
    <source>
        <dbReference type="SAM" id="MobiDB-lite"/>
    </source>
</evidence>
<feature type="region of interest" description="Disordered" evidence="1">
    <location>
        <begin position="1"/>
        <end position="57"/>
    </location>
</feature>
<comment type="caution">
    <text evidence="2">The sequence shown here is derived from an EMBL/GenBank/DDBJ whole genome shotgun (WGS) entry which is preliminary data.</text>
</comment>
<gene>
    <name evidence="2" type="ORF">GCM10011322_40020</name>
</gene>
<dbReference type="Proteomes" id="UP000600449">
    <property type="component" value="Unassembled WGS sequence"/>
</dbReference>
<evidence type="ECO:0000313" key="3">
    <source>
        <dbReference type="Proteomes" id="UP000600449"/>
    </source>
</evidence>
<dbReference type="AlphaFoldDB" id="A0A917V8H7"/>